<evidence type="ECO:0000313" key="2">
    <source>
        <dbReference type="EMBL" id="CAL1607936.1"/>
    </source>
</evidence>
<proteinExistence type="predicted"/>
<dbReference type="Proteomes" id="UP001497482">
    <property type="component" value="Chromosome 6"/>
</dbReference>
<sequence length="417" mass="46844">MADSVALVQLKANRSAAKRQFSRQANNVLRMYSVLSEEELKDSFKTMTIEANKVFEANDDVEEQYTTESKEEGGAISVEQRADLDKTKTECETKLDELKDIILKTLWSKYGEEELKIVVEAAESEAECVGAIELSQDEEGYDFLVKHLGTLVGRVKSLHTMWKCWAPAEEQASLQSRVSDLERALLKLTTRKAHFIQARVNHDPVEDPQSSPPSSSNNPETSNAKHEDEQNGAAVVSSSLPPGCVVCGDMKHSQRLYFCKQFQALKLSEKREAVRKLGACVKCLQTHGEQNKCKDEYFCKRAECSESKDHHFLLCPKPPKVKAAAVGGDRRSYTDAQKEFVKKLPPGLAKECRNVFNSSGIKTFYATNNTAATGERFAVVASQDAARGNSQRWVKDWYAQRPSNRYKQYSPRSQPQK</sequence>
<protein>
    <recommendedName>
        <fullName evidence="4">Gag-like protein</fullName>
    </recommendedName>
</protein>
<gene>
    <name evidence="2" type="ORF">KC01_LOCUS34942</name>
</gene>
<keyword evidence="3" id="KW-1185">Reference proteome</keyword>
<accession>A0AAV2M3W4</accession>
<dbReference type="EMBL" id="OZ035828">
    <property type="protein sequence ID" value="CAL1607936.1"/>
    <property type="molecule type" value="Genomic_DNA"/>
</dbReference>
<evidence type="ECO:0008006" key="4">
    <source>
        <dbReference type="Google" id="ProtNLM"/>
    </source>
</evidence>
<reference evidence="2 3" key="1">
    <citation type="submission" date="2024-04" db="EMBL/GenBank/DDBJ databases">
        <authorList>
            <person name="Waldvogel A.-M."/>
            <person name="Schoenle A."/>
        </authorList>
    </citation>
    <scope>NUCLEOTIDE SEQUENCE [LARGE SCALE GENOMIC DNA]</scope>
</reference>
<feature type="compositionally biased region" description="Low complexity" evidence="1">
    <location>
        <begin position="212"/>
        <end position="222"/>
    </location>
</feature>
<dbReference type="AlphaFoldDB" id="A0AAV2M3W4"/>
<evidence type="ECO:0000256" key="1">
    <source>
        <dbReference type="SAM" id="MobiDB-lite"/>
    </source>
</evidence>
<evidence type="ECO:0000313" key="3">
    <source>
        <dbReference type="Proteomes" id="UP001497482"/>
    </source>
</evidence>
<name>A0AAV2M3W4_KNICA</name>
<feature type="region of interest" description="Disordered" evidence="1">
    <location>
        <begin position="201"/>
        <end position="236"/>
    </location>
</feature>
<organism evidence="2 3">
    <name type="scientific">Knipowitschia caucasica</name>
    <name type="common">Caucasian dwarf goby</name>
    <name type="synonym">Pomatoschistus caucasicus</name>
    <dbReference type="NCBI Taxonomy" id="637954"/>
    <lineage>
        <taxon>Eukaryota</taxon>
        <taxon>Metazoa</taxon>
        <taxon>Chordata</taxon>
        <taxon>Craniata</taxon>
        <taxon>Vertebrata</taxon>
        <taxon>Euteleostomi</taxon>
        <taxon>Actinopterygii</taxon>
        <taxon>Neopterygii</taxon>
        <taxon>Teleostei</taxon>
        <taxon>Neoteleostei</taxon>
        <taxon>Acanthomorphata</taxon>
        <taxon>Gobiaria</taxon>
        <taxon>Gobiiformes</taxon>
        <taxon>Gobioidei</taxon>
        <taxon>Gobiidae</taxon>
        <taxon>Gobiinae</taxon>
        <taxon>Knipowitschia</taxon>
    </lineage>
</organism>